<keyword evidence="1" id="KW-0732">Signal</keyword>
<organism evidence="2 3">
    <name type="scientific">Gottfriedia luciferensis</name>
    <dbReference type="NCBI Taxonomy" id="178774"/>
    <lineage>
        <taxon>Bacteria</taxon>
        <taxon>Bacillati</taxon>
        <taxon>Bacillota</taxon>
        <taxon>Bacilli</taxon>
        <taxon>Bacillales</taxon>
        <taxon>Bacillaceae</taxon>
        <taxon>Gottfriedia</taxon>
    </lineage>
</organism>
<comment type="caution">
    <text evidence="2">The sequence shown here is derived from an EMBL/GenBank/DDBJ whole genome shotgun (WGS) entry which is preliminary data.</text>
</comment>
<name>A0ABX2ZQS3_9BACI</name>
<evidence type="ECO:0000313" key="3">
    <source>
        <dbReference type="Proteomes" id="UP000094580"/>
    </source>
</evidence>
<keyword evidence="3" id="KW-1185">Reference proteome</keyword>
<dbReference type="EMBL" id="MDKC01000033">
    <property type="protein sequence ID" value="ODG90809.1"/>
    <property type="molecule type" value="Genomic_DNA"/>
</dbReference>
<gene>
    <name evidence="2" type="ORF">BED47_10175</name>
</gene>
<feature type="signal peptide" evidence="1">
    <location>
        <begin position="1"/>
        <end position="23"/>
    </location>
</feature>
<evidence type="ECO:0000256" key="1">
    <source>
        <dbReference type="SAM" id="SignalP"/>
    </source>
</evidence>
<evidence type="ECO:0000313" key="2">
    <source>
        <dbReference type="EMBL" id="ODG90809.1"/>
    </source>
</evidence>
<sequence>MNRGLIIVLISTFTFFTCSSVSARQAERVVMNGIPSDVWQENIYLIADRIDGKEYRNFDVQIGNEGFLYHFPTWKSGKYGTKMFSEDLNKDKQNEVIIVLDNFNDPIHLLQISTNEDQSEEYKEVPIESVPEAVKRLVEMEKKGDIVTITTKQKTYKVNLKSLGFKDTSSDDSVYTHVPVDYIVEKKKLVADAVVMISNDGGGAIGNLKLFYVWNGKKYEVQTISFEKYNRKR</sequence>
<accession>A0ABX2ZQS3</accession>
<protein>
    <submittedName>
        <fullName evidence="2">Uncharacterized protein</fullName>
    </submittedName>
</protein>
<feature type="chain" id="PRO_5046129299" evidence="1">
    <location>
        <begin position="24"/>
        <end position="233"/>
    </location>
</feature>
<reference evidence="2 3" key="1">
    <citation type="submission" date="2016-07" db="EMBL/GenBank/DDBJ databases">
        <authorList>
            <person name="Townsley L."/>
            <person name="Shank E.A."/>
        </authorList>
    </citation>
    <scope>NUCLEOTIDE SEQUENCE [LARGE SCALE GENOMIC DNA]</scope>
    <source>
        <strain evidence="2 3">CH01</strain>
    </source>
</reference>
<proteinExistence type="predicted"/>
<dbReference type="Proteomes" id="UP000094580">
    <property type="component" value="Unassembled WGS sequence"/>
</dbReference>
<dbReference type="RefSeq" id="WP_069034673.1">
    <property type="nucleotide sequence ID" value="NZ_MDKC01000033.1"/>
</dbReference>